<comment type="catalytic activity">
    <reaction evidence="10">
        <text>UDP-2-N,3-O-bis[(3R)-3-hydroxytetradecanoyl]-alpha-D-glucosamine + H2O = 2-N,3-O-bis[(3R)-3-hydroxytetradecanoyl]-alpha-D-glucosaminyl 1-phosphate + UMP + 2 H(+)</text>
        <dbReference type="Rhea" id="RHEA:25213"/>
        <dbReference type="ChEBI" id="CHEBI:15377"/>
        <dbReference type="ChEBI" id="CHEBI:15378"/>
        <dbReference type="ChEBI" id="CHEBI:57865"/>
        <dbReference type="ChEBI" id="CHEBI:57957"/>
        <dbReference type="ChEBI" id="CHEBI:78847"/>
        <dbReference type="EC" id="3.6.1.54"/>
    </reaction>
</comment>
<proteinExistence type="inferred from homology"/>
<evidence type="ECO:0000259" key="11">
    <source>
        <dbReference type="Pfam" id="PF00149"/>
    </source>
</evidence>
<evidence type="ECO:0000313" key="12">
    <source>
        <dbReference type="EMBL" id="RKR06298.1"/>
    </source>
</evidence>
<keyword evidence="13" id="KW-1185">Reference proteome</keyword>
<accession>A0A420WYN9</accession>
<keyword evidence="5 10" id="KW-0479">Metal-binding</keyword>
<protein>
    <recommendedName>
        <fullName evidence="10">UDP-2,3-diacylglucosamine hydrolase</fullName>
        <ecNumber evidence="10">3.6.1.54</ecNumber>
    </recommendedName>
    <alternativeName>
        <fullName evidence="10">UDP-2,3-diacylglucosamine diphosphatase</fullName>
    </alternativeName>
</protein>
<dbReference type="AlphaFoldDB" id="A0A420WYN9"/>
<feature type="binding site" evidence="10">
    <location>
        <position position="8"/>
    </location>
    <ligand>
        <name>Mn(2+)</name>
        <dbReference type="ChEBI" id="CHEBI:29035"/>
        <label>1</label>
    </ligand>
</feature>
<comment type="function">
    <text evidence="10">Hydrolyzes the pyrophosphate bond of UDP-2,3-diacylglucosamine to yield 2,3-diacylglucosamine 1-phosphate (lipid X) and UMP by catalyzing the attack of water at the alpha-P atom. Involved in the biosynthesis of lipid A, a phosphorylated glycolipid that anchors the lipopolysaccharide to the outer membrane of the cell.</text>
</comment>
<feature type="binding site" evidence="10">
    <location>
        <position position="10"/>
    </location>
    <ligand>
        <name>Mn(2+)</name>
        <dbReference type="ChEBI" id="CHEBI:29035"/>
        <label>1</label>
    </ligand>
</feature>
<sequence length="248" mass="27774">MTILFVADLHLHSGIPGIADGFIAYLRHRAAGAEALYILGDLFEGWIGDDGCGPFENRIIDALRQCSDAGTAVYFMHGNRDFLIGEEFARRAGATLLDDPTPIELEPGSPALLMHGDSLCTMDEEYMQFRAMTRDPEWQRRTLAMPLEQRQALAGQLREHSASANRDKQDEIMDVTPQAVIDIMAEWNVSTLIHGHTHRPAEHELTLPDGTPARRHVLGDWHADSGWQLRLEHGRLTLERFTLSALTD</sequence>
<dbReference type="GO" id="GO:0019897">
    <property type="term" value="C:extrinsic component of plasma membrane"/>
    <property type="evidence" value="ECO:0007669"/>
    <property type="project" value="UniProtKB-UniRule"/>
</dbReference>
<dbReference type="Proteomes" id="UP000281975">
    <property type="component" value="Unassembled WGS sequence"/>
</dbReference>
<gene>
    <name evidence="10" type="primary">lpxH</name>
    <name evidence="12" type="ORF">C7446_1240</name>
</gene>
<keyword evidence="8 10" id="KW-0472">Membrane</keyword>
<keyword evidence="7 10" id="KW-0443">Lipid metabolism</keyword>
<dbReference type="EC" id="3.6.1.54" evidence="10"/>
<dbReference type="HAMAP" id="MF_00575">
    <property type="entry name" value="LpxH"/>
    <property type="match status" value="1"/>
</dbReference>
<dbReference type="CDD" id="cd07398">
    <property type="entry name" value="MPP_YbbF-LpxH"/>
    <property type="match status" value="1"/>
</dbReference>
<dbReference type="PANTHER" id="PTHR34990:SF1">
    <property type="entry name" value="UDP-2,3-DIACYLGLUCOSAMINE HYDROLASE"/>
    <property type="match status" value="1"/>
</dbReference>
<keyword evidence="6 10" id="KW-0378">Hydrolase</keyword>
<comment type="pathway">
    <text evidence="10">Glycolipid biosynthesis; lipid IV(A) biosynthesis; lipid IV(A) from (3R)-3-hydroxytetradecanoyl-[acyl-carrier-protein] and UDP-N-acetyl-alpha-D-glucosamine: step 4/6.</text>
</comment>
<keyword evidence="9 10" id="KW-0464">Manganese</keyword>
<reference evidence="12 13" key="1">
    <citation type="submission" date="2018-10" db="EMBL/GenBank/DDBJ databases">
        <title>Genomic Encyclopedia of Type Strains, Phase IV (KMG-IV): sequencing the most valuable type-strain genomes for metagenomic binning, comparative biology and taxonomic classification.</title>
        <authorList>
            <person name="Goeker M."/>
        </authorList>
    </citation>
    <scope>NUCLEOTIDE SEQUENCE [LARGE SCALE GENOMIC DNA]</scope>
    <source>
        <strain evidence="12 13">DSM 23229</strain>
    </source>
</reference>
<evidence type="ECO:0000256" key="6">
    <source>
        <dbReference type="ARBA" id="ARBA00022801"/>
    </source>
</evidence>
<evidence type="ECO:0000256" key="7">
    <source>
        <dbReference type="ARBA" id="ARBA00023098"/>
    </source>
</evidence>
<evidence type="ECO:0000256" key="4">
    <source>
        <dbReference type="ARBA" id="ARBA00022556"/>
    </source>
</evidence>
<feature type="binding site" evidence="10">
    <location>
        <position position="115"/>
    </location>
    <ligand>
        <name>Mn(2+)</name>
        <dbReference type="ChEBI" id="CHEBI:29035"/>
        <label>2</label>
    </ligand>
</feature>
<evidence type="ECO:0000256" key="1">
    <source>
        <dbReference type="ARBA" id="ARBA00022475"/>
    </source>
</evidence>
<dbReference type="GO" id="GO:0030145">
    <property type="term" value="F:manganese ion binding"/>
    <property type="evidence" value="ECO:0007669"/>
    <property type="project" value="UniProtKB-UniRule"/>
</dbReference>
<dbReference type="InterPro" id="IPR043461">
    <property type="entry name" value="LpxH-like"/>
</dbReference>
<dbReference type="EMBL" id="RBIN01000003">
    <property type="protein sequence ID" value="RKR06298.1"/>
    <property type="molecule type" value="Genomic_DNA"/>
</dbReference>
<evidence type="ECO:0000313" key="13">
    <source>
        <dbReference type="Proteomes" id="UP000281975"/>
    </source>
</evidence>
<comment type="cofactor">
    <cofactor evidence="10">
        <name>Mn(2+)</name>
        <dbReference type="ChEBI" id="CHEBI:29035"/>
    </cofactor>
    <text evidence="10">Binds 2 Mn(2+) ions per subunit in a binuclear metal center.</text>
</comment>
<dbReference type="OrthoDB" id="9783283at2"/>
<dbReference type="NCBIfam" id="NF003743">
    <property type="entry name" value="PRK05340.1"/>
    <property type="match status" value="1"/>
</dbReference>
<dbReference type="Gene3D" id="3.60.21.10">
    <property type="match status" value="1"/>
</dbReference>
<feature type="binding site" evidence="10">
    <location>
        <position position="196"/>
    </location>
    <ligand>
        <name>Mn(2+)</name>
        <dbReference type="ChEBI" id="CHEBI:29035"/>
        <label>2</label>
    </ligand>
</feature>
<dbReference type="NCBIfam" id="TIGR01854">
    <property type="entry name" value="lipid_A_lpxH"/>
    <property type="match status" value="1"/>
</dbReference>
<keyword evidence="1 10" id="KW-1003">Cell membrane</keyword>
<evidence type="ECO:0000256" key="2">
    <source>
        <dbReference type="ARBA" id="ARBA00022516"/>
    </source>
</evidence>
<comment type="similarity">
    <text evidence="10">Belongs to the LpxH family.</text>
</comment>
<dbReference type="InterPro" id="IPR004843">
    <property type="entry name" value="Calcineurin-like_PHP"/>
</dbReference>
<dbReference type="GO" id="GO:0009245">
    <property type="term" value="P:lipid A biosynthetic process"/>
    <property type="evidence" value="ECO:0007669"/>
    <property type="project" value="UniProtKB-UniRule"/>
</dbReference>
<feature type="binding site" evidence="10">
    <location>
        <position position="196"/>
    </location>
    <ligand>
        <name>substrate</name>
    </ligand>
</feature>
<keyword evidence="4 10" id="KW-0441">Lipid A biosynthesis</keyword>
<keyword evidence="2 10" id="KW-0444">Lipid biosynthesis</keyword>
<comment type="subcellular location">
    <subcellularLocation>
        <location evidence="10">Cell inner membrane</location>
        <topology evidence="10">Peripheral membrane protein</topology>
        <orientation evidence="10">Cytoplasmic side</orientation>
    </subcellularLocation>
</comment>
<feature type="domain" description="Calcineurin-like phosphoesterase" evidence="11">
    <location>
        <begin position="1"/>
        <end position="200"/>
    </location>
</feature>
<feature type="binding site" evidence="10">
    <location>
        <position position="41"/>
    </location>
    <ligand>
        <name>Mn(2+)</name>
        <dbReference type="ChEBI" id="CHEBI:29035"/>
        <label>1</label>
    </ligand>
</feature>
<dbReference type="SUPFAM" id="SSF56300">
    <property type="entry name" value="Metallo-dependent phosphatases"/>
    <property type="match status" value="1"/>
</dbReference>
<organism evidence="12 13">
    <name type="scientific">Kushneria sinocarnis</name>
    <dbReference type="NCBI Taxonomy" id="595502"/>
    <lineage>
        <taxon>Bacteria</taxon>
        <taxon>Pseudomonadati</taxon>
        <taxon>Pseudomonadota</taxon>
        <taxon>Gammaproteobacteria</taxon>
        <taxon>Oceanospirillales</taxon>
        <taxon>Halomonadaceae</taxon>
        <taxon>Kushneria</taxon>
    </lineage>
</organism>
<feature type="binding site" evidence="10">
    <location>
        <position position="161"/>
    </location>
    <ligand>
        <name>substrate</name>
    </ligand>
</feature>
<feature type="binding site" evidence="10">
    <location>
        <position position="168"/>
    </location>
    <ligand>
        <name>substrate</name>
    </ligand>
</feature>
<feature type="binding site" evidence="10">
    <location>
        <position position="41"/>
    </location>
    <ligand>
        <name>Mn(2+)</name>
        <dbReference type="ChEBI" id="CHEBI:29035"/>
        <label>2</label>
    </ligand>
</feature>
<feature type="binding site" evidence="10">
    <location>
        <begin position="79"/>
        <end position="80"/>
    </location>
    <ligand>
        <name>substrate</name>
    </ligand>
</feature>
<evidence type="ECO:0000256" key="8">
    <source>
        <dbReference type="ARBA" id="ARBA00023136"/>
    </source>
</evidence>
<keyword evidence="3 10" id="KW-0997">Cell inner membrane</keyword>
<feature type="binding site" evidence="10">
    <location>
        <position position="198"/>
    </location>
    <ligand>
        <name>Mn(2+)</name>
        <dbReference type="ChEBI" id="CHEBI:29035"/>
        <label>1</label>
    </ligand>
</feature>
<feature type="binding site" evidence="10">
    <location>
        <position position="79"/>
    </location>
    <ligand>
        <name>Mn(2+)</name>
        <dbReference type="ChEBI" id="CHEBI:29035"/>
        <label>2</label>
    </ligand>
</feature>
<evidence type="ECO:0000256" key="5">
    <source>
        <dbReference type="ARBA" id="ARBA00022723"/>
    </source>
</evidence>
<dbReference type="Pfam" id="PF00149">
    <property type="entry name" value="Metallophos"/>
    <property type="match status" value="1"/>
</dbReference>
<dbReference type="InterPro" id="IPR010138">
    <property type="entry name" value="UDP-diacylglucosamine_Hdrlase"/>
</dbReference>
<dbReference type="UniPathway" id="UPA00359">
    <property type="reaction ID" value="UER00480"/>
</dbReference>
<comment type="caution">
    <text evidence="12">The sequence shown here is derived from an EMBL/GenBank/DDBJ whole genome shotgun (WGS) entry which is preliminary data.</text>
</comment>
<evidence type="ECO:0000256" key="9">
    <source>
        <dbReference type="ARBA" id="ARBA00023211"/>
    </source>
</evidence>
<evidence type="ECO:0000256" key="3">
    <source>
        <dbReference type="ARBA" id="ARBA00022519"/>
    </source>
</evidence>
<name>A0A420WYN9_9GAMM</name>
<feature type="binding site" evidence="10">
    <location>
        <position position="123"/>
    </location>
    <ligand>
        <name>substrate</name>
    </ligand>
</feature>
<evidence type="ECO:0000256" key="10">
    <source>
        <dbReference type="HAMAP-Rule" id="MF_00575"/>
    </source>
</evidence>
<dbReference type="GO" id="GO:0005737">
    <property type="term" value="C:cytoplasm"/>
    <property type="evidence" value="ECO:0007669"/>
    <property type="project" value="InterPro"/>
</dbReference>
<dbReference type="GO" id="GO:0008758">
    <property type="term" value="F:UDP-2,3-diacylglucosamine hydrolase activity"/>
    <property type="evidence" value="ECO:0007669"/>
    <property type="project" value="UniProtKB-UniRule"/>
</dbReference>
<dbReference type="RefSeq" id="WP_121172217.1">
    <property type="nucleotide sequence ID" value="NZ_RBIN01000003.1"/>
</dbReference>
<dbReference type="PANTHER" id="PTHR34990">
    <property type="entry name" value="UDP-2,3-DIACYLGLUCOSAMINE HYDROLASE-RELATED"/>
    <property type="match status" value="1"/>
</dbReference>
<feature type="binding site" evidence="10">
    <location>
        <position position="165"/>
    </location>
    <ligand>
        <name>substrate</name>
    </ligand>
</feature>
<dbReference type="InterPro" id="IPR029052">
    <property type="entry name" value="Metallo-depent_PP-like"/>
</dbReference>